<accession>A0ABD2PQ02</accession>
<evidence type="ECO:0000313" key="1">
    <source>
        <dbReference type="EMBL" id="KAL3309569.1"/>
    </source>
</evidence>
<keyword evidence="2" id="KW-1185">Reference proteome</keyword>
<dbReference type="EMBL" id="JBJKFK010003774">
    <property type="protein sequence ID" value="KAL3309569.1"/>
    <property type="molecule type" value="Genomic_DNA"/>
</dbReference>
<evidence type="ECO:0008006" key="3">
    <source>
        <dbReference type="Google" id="ProtNLM"/>
    </source>
</evidence>
<gene>
    <name evidence="1" type="ORF">Ciccas_011884</name>
</gene>
<comment type="caution">
    <text evidence="1">The sequence shown here is derived from an EMBL/GenBank/DDBJ whole genome shotgun (WGS) entry which is preliminary data.</text>
</comment>
<protein>
    <recommendedName>
        <fullName evidence="3">Reverse transcriptase domain-containing protein</fullName>
    </recommendedName>
</protein>
<dbReference type="AlphaFoldDB" id="A0ABD2PQ02"/>
<name>A0ABD2PQ02_9PLAT</name>
<dbReference type="Proteomes" id="UP001626550">
    <property type="component" value="Unassembled WGS sequence"/>
</dbReference>
<organism evidence="1 2">
    <name type="scientific">Cichlidogyrus casuarinus</name>
    <dbReference type="NCBI Taxonomy" id="1844966"/>
    <lineage>
        <taxon>Eukaryota</taxon>
        <taxon>Metazoa</taxon>
        <taxon>Spiralia</taxon>
        <taxon>Lophotrochozoa</taxon>
        <taxon>Platyhelminthes</taxon>
        <taxon>Monogenea</taxon>
        <taxon>Monopisthocotylea</taxon>
        <taxon>Dactylogyridea</taxon>
        <taxon>Ancyrocephalidae</taxon>
        <taxon>Cichlidogyrus</taxon>
    </lineage>
</organism>
<proteinExistence type="predicted"/>
<sequence length="71" mass="7508">MTAPAKGAKQLVCNTVLGAMQFLLVSQCLHFKSGVPQGSCLGPTIFALTLNSTLSVLKLGASVRRRYKTAI</sequence>
<reference evidence="1 2" key="1">
    <citation type="submission" date="2024-11" db="EMBL/GenBank/DDBJ databases">
        <title>Adaptive evolution of stress response genes in parasites aligns with host niche diversity.</title>
        <authorList>
            <person name="Hahn C."/>
            <person name="Resl P."/>
        </authorList>
    </citation>
    <scope>NUCLEOTIDE SEQUENCE [LARGE SCALE GENOMIC DNA]</scope>
    <source>
        <strain evidence="1">EGGRZ-B1_66</strain>
        <tissue evidence="1">Body</tissue>
    </source>
</reference>
<evidence type="ECO:0000313" key="2">
    <source>
        <dbReference type="Proteomes" id="UP001626550"/>
    </source>
</evidence>